<evidence type="ECO:0000256" key="7">
    <source>
        <dbReference type="ARBA" id="ARBA00041606"/>
    </source>
</evidence>
<dbReference type="GO" id="GO:0005763">
    <property type="term" value="C:mitochondrial small ribosomal subunit"/>
    <property type="evidence" value="ECO:0007669"/>
    <property type="project" value="UniProtKB-ARBA"/>
</dbReference>
<dbReference type="Pfam" id="PF03719">
    <property type="entry name" value="Ribosomal_S5_C"/>
    <property type="match status" value="1"/>
</dbReference>
<evidence type="ECO:0000256" key="4">
    <source>
        <dbReference type="ARBA" id="ARBA00023128"/>
    </source>
</evidence>
<evidence type="ECO:0000256" key="6">
    <source>
        <dbReference type="ARBA" id="ARBA00039335"/>
    </source>
</evidence>
<dbReference type="InterPro" id="IPR013810">
    <property type="entry name" value="Ribosomal_uS5_N"/>
</dbReference>
<dbReference type="GO" id="GO:0003735">
    <property type="term" value="F:structural constituent of ribosome"/>
    <property type="evidence" value="ECO:0007669"/>
    <property type="project" value="UniProtKB-UniRule"/>
</dbReference>
<evidence type="ECO:0000256" key="8">
    <source>
        <dbReference type="PROSITE-ProRule" id="PRU00268"/>
    </source>
</evidence>
<dbReference type="PROSITE" id="PS50881">
    <property type="entry name" value="S5_DSRBD"/>
    <property type="match status" value="1"/>
</dbReference>
<dbReference type="Proteomes" id="UP001139887">
    <property type="component" value="Unassembled WGS sequence"/>
</dbReference>
<dbReference type="AlphaFoldDB" id="A0A9W8M398"/>
<dbReference type="FunFam" id="3.30.230.10:FF:000002">
    <property type="entry name" value="30S ribosomal protein S5"/>
    <property type="match status" value="1"/>
</dbReference>
<keyword evidence="5 8" id="KW-0687">Ribonucleoprotein</keyword>
<dbReference type="Pfam" id="PF00333">
    <property type="entry name" value="Ribosomal_S5"/>
    <property type="match status" value="1"/>
</dbReference>
<feature type="domain" description="S5 DRBM" evidence="10">
    <location>
        <begin position="139"/>
        <end position="202"/>
    </location>
</feature>
<dbReference type="FunFam" id="3.30.160.20:FF:000022">
    <property type="entry name" value="28S ribosomal protein S5, mitochondrial"/>
    <property type="match status" value="1"/>
</dbReference>
<dbReference type="GO" id="GO:0003723">
    <property type="term" value="F:RNA binding"/>
    <property type="evidence" value="ECO:0007669"/>
    <property type="project" value="InterPro"/>
</dbReference>
<dbReference type="InterPro" id="IPR000851">
    <property type="entry name" value="Ribosomal_uS5"/>
</dbReference>
<comment type="similarity">
    <text evidence="2 9">Belongs to the universal ribosomal protein uS5 family.</text>
</comment>
<dbReference type="Gene3D" id="3.30.160.20">
    <property type="match status" value="1"/>
</dbReference>
<comment type="subcellular location">
    <subcellularLocation>
        <location evidence="1">Mitochondrion</location>
    </subcellularLocation>
</comment>
<evidence type="ECO:0000256" key="3">
    <source>
        <dbReference type="ARBA" id="ARBA00022980"/>
    </source>
</evidence>
<dbReference type="InterPro" id="IPR014721">
    <property type="entry name" value="Ribsml_uS5_D2-typ_fold_subgr"/>
</dbReference>
<accession>A0A9W8M398</accession>
<keyword evidence="4" id="KW-0496">Mitochondrion</keyword>
<dbReference type="OrthoDB" id="309483at2759"/>
<proteinExistence type="inferred from homology"/>
<dbReference type="EMBL" id="JANBUW010000001">
    <property type="protein sequence ID" value="KAJ2852674.1"/>
    <property type="molecule type" value="Genomic_DNA"/>
</dbReference>
<comment type="caution">
    <text evidence="11">The sequence shown here is derived from an EMBL/GenBank/DDBJ whole genome shotgun (WGS) entry which is preliminary data.</text>
</comment>
<dbReference type="InterPro" id="IPR005324">
    <property type="entry name" value="Ribosomal_uS5_C"/>
</dbReference>
<dbReference type="InterPro" id="IPR020568">
    <property type="entry name" value="Ribosomal_Su5_D2-typ_SF"/>
</dbReference>
<protein>
    <recommendedName>
        <fullName evidence="6">Small ribosomal subunit protein uS5m</fullName>
    </recommendedName>
    <alternativeName>
        <fullName evidence="7">28S ribosomal protein S5, mitochondrial</fullName>
    </alternativeName>
</protein>
<sequence length="311" mass="35069">MLVVTRVARSFTRSLGNRAFTSSFISAKEDKGQTNAVGPYKNLSDLSKFDPIYDDIEENSSVINLWKRQKAAELGAGTSAMSQAELIVSKEHNIVQQNMCEPLNLPKHPPPKELLENNEDTEMFWTEDLQVPYEVFRRLAKKTLVVKRTVQMTRKGKIPSMYALVVVGNGNGSAGYGEGKSNETSKAVLFATRNAIKNMIHIPRYDNRTLYHDIEHKFKATKLLLWARRPGFGCRVAPIIHEIFECIGIHDIAGKIHGSRNPMNVIKTVFEALQTQRIPSDLAKARGLRLIDVNHTYYSGIKPTPVHRISR</sequence>
<evidence type="ECO:0000313" key="11">
    <source>
        <dbReference type="EMBL" id="KAJ2852674.1"/>
    </source>
</evidence>
<keyword evidence="12" id="KW-1185">Reference proteome</keyword>
<dbReference type="GO" id="GO:0005743">
    <property type="term" value="C:mitochondrial inner membrane"/>
    <property type="evidence" value="ECO:0007669"/>
    <property type="project" value="UniProtKB-ARBA"/>
</dbReference>
<keyword evidence="3 8" id="KW-0689">Ribosomal protein</keyword>
<gene>
    <name evidence="11" type="primary">MRPS5</name>
    <name evidence="11" type="ORF">IWW36_000031</name>
</gene>
<evidence type="ECO:0000256" key="9">
    <source>
        <dbReference type="RuleBase" id="RU003823"/>
    </source>
</evidence>
<evidence type="ECO:0000256" key="5">
    <source>
        <dbReference type="ARBA" id="ARBA00023274"/>
    </source>
</evidence>
<evidence type="ECO:0000313" key="12">
    <source>
        <dbReference type="Proteomes" id="UP001139887"/>
    </source>
</evidence>
<evidence type="ECO:0000259" key="10">
    <source>
        <dbReference type="PROSITE" id="PS50881"/>
    </source>
</evidence>
<reference evidence="11" key="1">
    <citation type="submission" date="2022-07" db="EMBL/GenBank/DDBJ databases">
        <title>Phylogenomic reconstructions and comparative analyses of Kickxellomycotina fungi.</title>
        <authorList>
            <person name="Reynolds N.K."/>
            <person name="Stajich J.E."/>
            <person name="Barry K."/>
            <person name="Grigoriev I.V."/>
            <person name="Crous P."/>
            <person name="Smith M.E."/>
        </authorList>
    </citation>
    <scope>NUCLEOTIDE SEQUENCE</scope>
    <source>
        <strain evidence="11">NRRL 1566</strain>
    </source>
</reference>
<dbReference type="SUPFAM" id="SSF54211">
    <property type="entry name" value="Ribosomal protein S5 domain 2-like"/>
    <property type="match status" value="1"/>
</dbReference>
<dbReference type="Gene3D" id="3.30.230.10">
    <property type="match status" value="1"/>
</dbReference>
<organism evidence="11 12">
    <name type="scientific">Coemansia brasiliensis</name>
    <dbReference type="NCBI Taxonomy" id="2650707"/>
    <lineage>
        <taxon>Eukaryota</taxon>
        <taxon>Fungi</taxon>
        <taxon>Fungi incertae sedis</taxon>
        <taxon>Zoopagomycota</taxon>
        <taxon>Kickxellomycotina</taxon>
        <taxon>Kickxellomycetes</taxon>
        <taxon>Kickxellales</taxon>
        <taxon>Kickxellaceae</taxon>
        <taxon>Coemansia</taxon>
    </lineage>
</organism>
<evidence type="ECO:0000256" key="1">
    <source>
        <dbReference type="ARBA" id="ARBA00004173"/>
    </source>
</evidence>
<dbReference type="GO" id="GO:0006412">
    <property type="term" value="P:translation"/>
    <property type="evidence" value="ECO:0007669"/>
    <property type="project" value="InterPro"/>
</dbReference>
<evidence type="ECO:0000256" key="2">
    <source>
        <dbReference type="ARBA" id="ARBA00008945"/>
    </source>
</evidence>
<dbReference type="PANTHER" id="PTHR48277:SF1">
    <property type="entry name" value="MITOCHONDRIAL RIBOSOMAL PROTEIN S5"/>
    <property type="match status" value="1"/>
</dbReference>
<name>A0A9W8M398_9FUNG</name>
<dbReference type="PANTHER" id="PTHR48277">
    <property type="entry name" value="MITOCHONDRIAL RIBOSOMAL PROTEIN S5"/>
    <property type="match status" value="1"/>
</dbReference>
<dbReference type="SUPFAM" id="SSF54768">
    <property type="entry name" value="dsRNA-binding domain-like"/>
    <property type="match status" value="1"/>
</dbReference>